<evidence type="ECO:0000256" key="1">
    <source>
        <dbReference type="SAM" id="MobiDB-lite"/>
    </source>
</evidence>
<evidence type="ECO:0000256" key="2">
    <source>
        <dbReference type="SAM" id="Phobius"/>
    </source>
</evidence>
<feature type="non-terminal residue" evidence="3">
    <location>
        <position position="268"/>
    </location>
</feature>
<reference evidence="3" key="1">
    <citation type="journal article" date="2023" name="Mol. Phylogenet. Evol.">
        <title>Genome-scale phylogeny and comparative genomics of the fungal order Sordariales.</title>
        <authorList>
            <person name="Hensen N."/>
            <person name="Bonometti L."/>
            <person name="Westerberg I."/>
            <person name="Brannstrom I.O."/>
            <person name="Guillou S."/>
            <person name="Cros-Aarteil S."/>
            <person name="Calhoun S."/>
            <person name="Haridas S."/>
            <person name="Kuo A."/>
            <person name="Mondo S."/>
            <person name="Pangilinan J."/>
            <person name="Riley R."/>
            <person name="LaButti K."/>
            <person name="Andreopoulos B."/>
            <person name="Lipzen A."/>
            <person name="Chen C."/>
            <person name="Yan M."/>
            <person name="Daum C."/>
            <person name="Ng V."/>
            <person name="Clum A."/>
            <person name="Steindorff A."/>
            <person name="Ohm R.A."/>
            <person name="Martin F."/>
            <person name="Silar P."/>
            <person name="Natvig D.O."/>
            <person name="Lalanne C."/>
            <person name="Gautier V."/>
            <person name="Ament-Velasquez S.L."/>
            <person name="Kruys A."/>
            <person name="Hutchinson M.I."/>
            <person name="Powell A.J."/>
            <person name="Barry K."/>
            <person name="Miller A.N."/>
            <person name="Grigoriev I.V."/>
            <person name="Debuchy R."/>
            <person name="Gladieux P."/>
            <person name="Hiltunen Thoren M."/>
            <person name="Johannesson H."/>
        </authorList>
    </citation>
    <scope>NUCLEOTIDE SEQUENCE</scope>
    <source>
        <strain evidence="3">PSN243</strain>
    </source>
</reference>
<proteinExistence type="predicted"/>
<comment type="caution">
    <text evidence="3">The sequence shown here is derived from an EMBL/GenBank/DDBJ whole genome shotgun (WGS) entry which is preliminary data.</text>
</comment>
<feature type="transmembrane region" description="Helical" evidence="2">
    <location>
        <begin position="22"/>
        <end position="41"/>
    </location>
</feature>
<sequence length="268" mass="30265">MEPEIGPFAPAFSLLYSSFPELTTILIFTTALIGAVSRFYARPLTRMPVAPRSIGNDADRDFIKRFTERESQNRITKRRPKELTAAQCAGLRRQLRDIRFLKPAYADNSKINIAGILRKWKKYCESTDKAMAMDFLDYLCDTYKIASWAKKSTRQVATICEFQWHDAVLIPLYGLRPPNADGKPVLGTDDLLALLTFNLAYNTGVFPLEAHRIQLSSAYLALTYTGARPAEIVDNEKSKPKDGSWEEIFGSNLIDDPDEKAQDDNASR</sequence>
<dbReference type="EMBL" id="MU865996">
    <property type="protein sequence ID" value="KAK4443297.1"/>
    <property type="molecule type" value="Genomic_DNA"/>
</dbReference>
<feature type="region of interest" description="Disordered" evidence="1">
    <location>
        <begin position="235"/>
        <end position="268"/>
    </location>
</feature>
<evidence type="ECO:0000313" key="4">
    <source>
        <dbReference type="Proteomes" id="UP001321760"/>
    </source>
</evidence>
<protein>
    <submittedName>
        <fullName evidence="3">Uncharacterized protein</fullName>
    </submittedName>
</protein>
<organism evidence="3 4">
    <name type="scientific">Podospora aff. communis PSN243</name>
    <dbReference type="NCBI Taxonomy" id="3040156"/>
    <lineage>
        <taxon>Eukaryota</taxon>
        <taxon>Fungi</taxon>
        <taxon>Dikarya</taxon>
        <taxon>Ascomycota</taxon>
        <taxon>Pezizomycotina</taxon>
        <taxon>Sordariomycetes</taxon>
        <taxon>Sordariomycetidae</taxon>
        <taxon>Sordariales</taxon>
        <taxon>Podosporaceae</taxon>
        <taxon>Podospora</taxon>
    </lineage>
</organism>
<dbReference type="AlphaFoldDB" id="A0AAV9G5H5"/>
<feature type="compositionally biased region" description="Basic and acidic residues" evidence="1">
    <location>
        <begin position="259"/>
        <end position="268"/>
    </location>
</feature>
<accession>A0AAV9G5H5</accession>
<dbReference type="Proteomes" id="UP001321760">
    <property type="component" value="Unassembled WGS sequence"/>
</dbReference>
<keyword evidence="2" id="KW-1133">Transmembrane helix</keyword>
<name>A0AAV9G5H5_9PEZI</name>
<keyword evidence="4" id="KW-1185">Reference proteome</keyword>
<gene>
    <name evidence="3" type="ORF">QBC34DRAFT_430912</name>
</gene>
<feature type="compositionally biased region" description="Basic and acidic residues" evidence="1">
    <location>
        <begin position="235"/>
        <end position="244"/>
    </location>
</feature>
<keyword evidence="2" id="KW-0472">Membrane</keyword>
<reference evidence="3" key="2">
    <citation type="submission" date="2023-05" db="EMBL/GenBank/DDBJ databases">
        <authorList>
            <consortium name="Lawrence Berkeley National Laboratory"/>
            <person name="Steindorff A."/>
            <person name="Hensen N."/>
            <person name="Bonometti L."/>
            <person name="Westerberg I."/>
            <person name="Brannstrom I.O."/>
            <person name="Guillou S."/>
            <person name="Cros-Aarteil S."/>
            <person name="Calhoun S."/>
            <person name="Haridas S."/>
            <person name="Kuo A."/>
            <person name="Mondo S."/>
            <person name="Pangilinan J."/>
            <person name="Riley R."/>
            <person name="Labutti K."/>
            <person name="Andreopoulos B."/>
            <person name="Lipzen A."/>
            <person name="Chen C."/>
            <person name="Yanf M."/>
            <person name="Daum C."/>
            <person name="Ng V."/>
            <person name="Clum A."/>
            <person name="Ohm R."/>
            <person name="Martin F."/>
            <person name="Silar P."/>
            <person name="Natvig D."/>
            <person name="Lalanne C."/>
            <person name="Gautier V."/>
            <person name="Ament-Velasquez S.L."/>
            <person name="Kruys A."/>
            <person name="Hutchinson M.I."/>
            <person name="Powell A.J."/>
            <person name="Barry K."/>
            <person name="Miller A.N."/>
            <person name="Grigoriev I.V."/>
            <person name="Debuchy R."/>
            <person name="Gladieux P."/>
            <person name="Thoren M.H."/>
            <person name="Johannesson H."/>
        </authorList>
    </citation>
    <scope>NUCLEOTIDE SEQUENCE</scope>
    <source>
        <strain evidence="3">PSN243</strain>
    </source>
</reference>
<keyword evidence="2" id="KW-0812">Transmembrane</keyword>
<evidence type="ECO:0000313" key="3">
    <source>
        <dbReference type="EMBL" id="KAK4443297.1"/>
    </source>
</evidence>